<dbReference type="EMBL" id="CACRUF010000039">
    <property type="protein sequence ID" value="VYU13789.1"/>
    <property type="molecule type" value="Genomic_DNA"/>
</dbReference>
<accession>A0A6N3CFW8</accession>
<dbReference type="Pfam" id="PF04463">
    <property type="entry name" value="2-thiour_desulf"/>
    <property type="match status" value="1"/>
</dbReference>
<reference evidence="1" key="1">
    <citation type="submission" date="2019-11" db="EMBL/GenBank/DDBJ databases">
        <authorList>
            <person name="Feng L."/>
        </authorList>
    </citation>
    <scope>NUCLEOTIDE SEQUENCE</scope>
    <source>
        <strain evidence="1">VdisparLFYP95</strain>
    </source>
</reference>
<organism evidence="1">
    <name type="scientific">Veillonella dispar</name>
    <dbReference type="NCBI Taxonomy" id="39778"/>
    <lineage>
        <taxon>Bacteria</taxon>
        <taxon>Bacillati</taxon>
        <taxon>Bacillota</taxon>
        <taxon>Negativicutes</taxon>
        <taxon>Veillonellales</taxon>
        <taxon>Veillonellaceae</taxon>
        <taxon>Veillonella</taxon>
    </lineage>
</organism>
<gene>
    <name evidence="1" type="ORF">VDLFYP95_01615</name>
</gene>
<dbReference type="PANTHER" id="PTHR30087">
    <property type="entry name" value="INNER MEMBRANE PROTEIN"/>
    <property type="match status" value="1"/>
</dbReference>
<sequence length="156" mass="17375">MFNKVMNNKAKLLISECLCGVSCRYDGKDNLIEQLPLLKDTFDLVSVCPEVLGGLSTPRDPAERQGKRVCTANGTDVTTEFHKGAQIALHIAMQQGCKQALMKAKSPSCGYKRIYDGTFSKTLREGHGCTVEALLMNNIEIYTEEDIDLLMEQKKR</sequence>
<dbReference type="PANTHER" id="PTHR30087:SF1">
    <property type="entry name" value="HYPOTHETICAL CYTOSOLIC PROTEIN"/>
    <property type="match status" value="1"/>
</dbReference>
<protein>
    <submittedName>
        <fullName evidence="1">Uncharacterized protein</fullName>
    </submittedName>
</protein>
<dbReference type="AlphaFoldDB" id="A0A6N3CFW8"/>
<name>A0A6N3CFW8_9FIRM</name>
<proteinExistence type="predicted"/>
<dbReference type="InterPro" id="IPR007553">
    <property type="entry name" value="2-thiour_desulf"/>
</dbReference>
<evidence type="ECO:0000313" key="1">
    <source>
        <dbReference type="EMBL" id="VYU13789.1"/>
    </source>
</evidence>